<accession>A0ABW9ZTG0</accession>
<keyword evidence="2" id="KW-1185">Reference proteome</keyword>
<evidence type="ECO:0000313" key="1">
    <source>
        <dbReference type="EMBL" id="NCI50395.1"/>
    </source>
</evidence>
<name>A0ABW9ZTG0_9BACT</name>
<gene>
    <name evidence="1" type="ORF">GWC95_10715</name>
</gene>
<organism evidence="1 2">
    <name type="scientific">Sediminibacterium roseum</name>
    <dbReference type="NCBI Taxonomy" id="1978412"/>
    <lineage>
        <taxon>Bacteria</taxon>
        <taxon>Pseudomonadati</taxon>
        <taxon>Bacteroidota</taxon>
        <taxon>Chitinophagia</taxon>
        <taxon>Chitinophagales</taxon>
        <taxon>Chitinophagaceae</taxon>
        <taxon>Sediminibacterium</taxon>
    </lineage>
</organism>
<reference evidence="1 2" key="1">
    <citation type="submission" date="2020-01" db="EMBL/GenBank/DDBJ databases">
        <title>Genome analysis.</title>
        <authorList>
            <person name="Wu S."/>
            <person name="Wang G."/>
        </authorList>
    </citation>
    <scope>NUCLEOTIDE SEQUENCE [LARGE SCALE GENOMIC DNA]</scope>
    <source>
        <strain evidence="1 2">SYL130</strain>
    </source>
</reference>
<dbReference type="RefSeq" id="WP_161818694.1">
    <property type="nucleotide sequence ID" value="NZ_JAACJS010000012.1"/>
</dbReference>
<evidence type="ECO:0000313" key="2">
    <source>
        <dbReference type="Proteomes" id="UP000753802"/>
    </source>
</evidence>
<dbReference type="Proteomes" id="UP000753802">
    <property type="component" value="Unassembled WGS sequence"/>
</dbReference>
<dbReference type="EMBL" id="JAACJS010000012">
    <property type="protein sequence ID" value="NCI50395.1"/>
    <property type="molecule type" value="Genomic_DNA"/>
</dbReference>
<protein>
    <submittedName>
        <fullName evidence="1">Uncharacterized protein</fullName>
    </submittedName>
</protein>
<sequence length="145" mass="16011">MKYILLTTGVILLYVSCKPSQTNRLAERGSREVYVYSFKMTYFKKMLLSGFDNSAAIKTVVASDQSGYSEIVLSMDDFRFIDSVVAADRAKLSADSLAGIGRVAEGAGGKRVFDCALARYESKWLNDAATRRSRYYVDAASGLNQ</sequence>
<comment type="caution">
    <text evidence="1">The sequence shown here is derived from an EMBL/GenBank/DDBJ whole genome shotgun (WGS) entry which is preliminary data.</text>
</comment>
<proteinExistence type="predicted"/>